<name>A0A642V9H4_9ASCO</name>
<dbReference type="VEuPathDB" id="FungiDB:TRICI_001080"/>
<evidence type="ECO:0000256" key="1">
    <source>
        <dbReference type="SAM" id="MobiDB-lite"/>
    </source>
</evidence>
<dbReference type="AlphaFoldDB" id="A0A642V9H4"/>
<reference evidence="2" key="1">
    <citation type="journal article" date="2019" name="G3 (Bethesda)">
        <title>Genome Assemblies of Two Rare Opportunistic Yeast Pathogens: Diutina rugosa (syn. Candida rugosa) and Trichomonascus ciferrii (syn. Candida ciferrii).</title>
        <authorList>
            <person name="Mixao V."/>
            <person name="Saus E."/>
            <person name="Hansen A.P."/>
            <person name="Lass-Florl C."/>
            <person name="Gabaldon T."/>
        </authorList>
    </citation>
    <scope>NUCLEOTIDE SEQUENCE</scope>
    <source>
        <strain evidence="2">CBS 4856</strain>
    </source>
</reference>
<dbReference type="InterPro" id="IPR034443">
    <property type="entry name" value="PB1A10.08"/>
</dbReference>
<dbReference type="EMBL" id="SWFS01000082">
    <property type="protein sequence ID" value="KAA8916782.1"/>
    <property type="molecule type" value="Genomic_DNA"/>
</dbReference>
<dbReference type="PANTHER" id="PTHR42051">
    <property type="entry name" value="MEIOTICALLY UP-REGULATED PROTEIN PB1A10.08"/>
    <property type="match status" value="1"/>
</dbReference>
<sequence>MSAAVSIESNTNGNSMNFTHDHRGRRLSPALSELLSTTVIPPRPKGARKRQKSPSPSAIMDTDDSENDDTESIEERRCQRIQQRRIDIPDMEDVSGSDHPLSDYMNDDDEEEDVEDDESETESSFSDFDTPADSISKPLNSLVSNLTASLRAVAQTFASNSDSSFHSFNFSPRITDEPIPSRFMHDSYNKFKTTSAPANNEQQQQQQQKEEPTLKPKKPLPMKTYAIQSTLIPHLRPREVRMNPEFYRIFAVENRMKRNGKLNADFVGKAQMFLEPRSDYNQSYLLSEEEGEVFGIRKRFVSSYDNGKTNSATNSSHRWVCINASDNNNTNDENDI</sequence>
<proteinExistence type="predicted"/>
<keyword evidence="3" id="KW-1185">Reference proteome</keyword>
<organism evidence="2 3">
    <name type="scientific">Trichomonascus ciferrii</name>
    <dbReference type="NCBI Taxonomy" id="44093"/>
    <lineage>
        <taxon>Eukaryota</taxon>
        <taxon>Fungi</taxon>
        <taxon>Dikarya</taxon>
        <taxon>Ascomycota</taxon>
        <taxon>Saccharomycotina</taxon>
        <taxon>Dipodascomycetes</taxon>
        <taxon>Dipodascales</taxon>
        <taxon>Trichomonascaceae</taxon>
        <taxon>Trichomonascus</taxon>
        <taxon>Trichomonascus ciferrii complex</taxon>
    </lineage>
</organism>
<dbReference type="PANTHER" id="PTHR42051:SF1">
    <property type="entry name" value="MEIOTICALLY UP-REGULATED PROTEIN PB1A10.08"/>
    <property type="match status" value="1"/>
</dbReference>
<evidence type="ECO:0000313" key="2">
    <source>
        <dbReference type="EMBL" id="KAA8916782.1"/>
    </source>
</evidence>
<accession>A0A642V9H4</accession>
<feature type="region of interest" description="Disordered" evidence="1">
    <location>
        <begin position="1"/>
        <end position="133"/>
    </location>
</feature>
<feature type="compositionally biased region" description="Acidic residues" evidence="1">
    <location>
        <begin position="105"/>
        <end position="121"/>
    </location>
</feature>
<comment type="caution">
    <text evidence="2">The sequence shown here is derived from an EMBL/GenBank/DDBJ whole genome shotgun (WGS) entry which is preliminary data.</text>
</comment>
<feature type="compositionally biased region" description="Basic and acidic residues" evidence="1">
    <location>
        <begin position="73"/>
        <end position="88"/>
    </location>
</feature>
<evidence type="ECO:0000313" key="3">
    <source>
        <dbReference type="Proteomes" id="UP000761534"/>
    </source>
</evidence>
<feature type="compositionally biased region" description="Acidic residues" evidence="1">
    <location>
        <begin position="61"/>
        <end position="72"/>
    </location>
</feature>
<dbReference type="Proteomes" id="UP000761534">
    <property type="component" value="Unassembled WGS sequence"/>
</dbReference>
<gene>
    <name evidence="2" type="ORF">TRICI_001080</name>
</gene>
<feature type="compositionally biased region" description="Polar residues" evidence="1">
    <location>
        <begin position="7"/>
        <end position="18"/>
    </location>
</feature>
<feature type="region of interest" description="Disordered" evidence="1">
    <location>
        <begin position="192"/>
        <end position="219"/>
    </location>
</feature>
<protein>
    <submittedName>
        <fullName evidence="2">Uncharacterized protein</fullName>
    </submittedName>
</protein>
<dbReference type="OrthoDB" id="4091414at2759"/>